<name>A0ABU8YS98_9CYAN</name>
<evidence type="ECO:0000313" key="3">
    <source>
        <dbReference type="Proteomes" id="UP001384579"/>
    </source>
</evidence>
<feature type="region of interest" description="Disordered" evidence="1">
    <location>
        <begin position="38"/>
        <end position="63"/>
    </location>
</feature>
<sequence>MVLNSTVVLTLILLTMMLGAGVTSSVFGFTLGREALKGTTQPDVRPSSNAGGKQGNPASKDQVSILKEKDILKTVKARIEGRDPEKVAGQGNTKTDKASSKTATAKKPVTDKNPSTKFPMNSRDGGITLEVSAANQRGNSMLLDVSMKNEGSQAVKFLYSFLSVTDNQGQPLSGTAEDLPGELPPNGQVFYGTISIPTTLLENAKEISLTLTDYPAQKLQLQIAGIPVPK</sequence>
<gene>
    <name evidence="2" type="ORF">WMG39_20525</name>
</gene>
<feature type="region of interest" description="Disordered" evidence="1">
    <location>
        <begin position="78"/>
        <end position="124"/>
    </location>
</feature>
<reference evidence="2 3" key="1">
    <citation type="journal article" date="2020" name="Harmful Algae">
        <title>Molecular and morphological characterization of a novel dihydroanatoxin-a producing Microcoleus species (cyanobacteria) from the Russian River, California, USA.</title>
        <authorList>
            <person name="Conklin K.Y."/>
            <person name="Stancheva R."/>
            <person name="Otten T.G."/>
            <person name="Fadness R."/>
            <person name="Boyer G.L."/>
            <person name="Read B."/>
            <person name="Zhang X."/>
            <person name="Sheath R.G."/>
        </authorList>
    </citation>
    <scope>NUCLEOTIDE SEQUENCE [LARGE SCALE GENOMIC DNA]</scope>
    <source>
        <strain evidence="2 3">PTRS2</strain>
    </source>
</reference>
<dbReference type="Proteomes" id="UP001384579">
    <property type="component" value="Unassembled WGS sequence"/>
</dbReference>
<protein>
    <recommendedName>
        <fullName evidence="4">DUF4352 domain-containing protein</fullName>
    </recommendedName>
</protein>
<evidence type="ECO:0000256" key="1">
    <source>
        <dbReference type="SAM" id="MobiDB-lite"/>
    </source>
</evidence>
<comment type="caution">
    <text evidence="2">The sequence shown here is derived from an EMBL/GenBank/DDBJ whole genome shotgun (WGS) entry which is preliminary data.</text>
</comment>
<keyword evidence="3" id="KW-1185">Reference proteome</keyword>
<accession>A0ABU8YS98</accession>
<evidence type="ECO:0008006" key="4">
    <source>
        <dbReference type="Google" id="ProtNLM"/>
    </source>
</evidence>
<evidence type="ECO:0000313" key="2">
    <source>
        <dbReference type="EMBL" id="MEK0187217.1"/>
    </source>
</evidence>
<dbReference type="RefSeq" id="WP_340524674.1">
    <property type="nucleotide sequence ID" value="NZ_JBBLXS010000320.1"/>
</dbReference>
<feature type="compositionally biased region" description="Polar residues" evidence="1">
    <location>
        <begin position="38"/>
        <end position="62"/>
    </location>
</feature>
<proteinExistence type="predicted"/>
<dbReference type="EMBL" id="JBBLXS010000320">
    <property type="protein sequence ID" value="MEK0187217.1"/>
    <property type="molecule type" value="Genomic_DNA"/>
</dbReference>
<organism evidence="2 3">
    <name type="scientific">Microcoleus anatoxicus PTRS2</name>
    <dbReference type="NCBI Taxonomy" id="2705321"/>
    <lineage>
        <taxon>Bacteria</taxon>
        <taxon>Bacillati</taxon>
        <taxon>Cyanobacteriota</taxon>
        <taxon>Cyanophyceae</taxon>
        <taxon>Oscillatoriophycideae</taxon>
        <taxon>Oscillatoriales</taxon>
        <taxon>Microcoleaceae</taxon>
        <taxon>Microcoleus</taxon>
        <taxon>Microcoleus anatoxicus</taxon>
    </lineage>
</organism>